<gene>
    <name evidence="2" type="ORF">NHX12_003031</name>
</gene>
<keyword evidence="3" id="KW-1185">Reference proteome</keyword>
<accession>A0A9Q0E1Z4</accession>
<evidence type="ECO:0000313" key="3">
    <source>
        <dbReference type="Proteomes" id="UP001148018"/>
    </source>
</evidence>
<comment type="caution">
    <text evidence="2">The sequence shown here is derived from an EMBL/GenBank/DDBJ whole genome shotgun (WGS) entry which is preliminary data.</text>
</comment>
<proteinExistence type="predicted"/>
<feature type="region of interest" description="Disordered" evidence="1">
    <location>
        <begin position="1"/>
        <end position="20"/>
    </location>
</feature>
<name>A0A9Q0E1Z4_9TELE</name>
<reference evidence="2" key="1">
    <citation type="submission" date="2022-07" db="EMBL/GenBank/DDBJ databases">
        <title>Chromosome-level genome of Muraenolepis orangiensis.</title>
        <authorList>
            <person name="Kim J."/>
        </authorList>
    </citation>
    <scope>NUCLEOTIDE SEQUENCE</scope>
    <source>
        <strain evidence="2">KU_S4_2022</strain>
        <tissue evidence="2">Muscle</tissue>
    </source>
</reference>
<evidence type="ECO:0000256" key="1">
    <source>
        <dbReference type="SAM" id="MobiDB-lite"/>
    </source>
</evidence>
<sequence>MSGRGSVPVVTSTPSLNHVHHVHPPVRLQDIEHPTCLHRALYGSDTNKDIEARSSEAQTYRHYVTASLTVDEEGYGVRQFSQAPRLVVSRVAGLHFFDLQRVGGSSPSSARPERDTSDFPSRLTSFPLTCQVKNRQTDTDSLGVLVFI</sequence>
<dbReference type="Proteomes" id="UP001148018">
    <property type="component" value="Unassembled WGS sequence"/>
</dbReference>
<dbReference type="EMBL" id="JANIIK010000110">
    <property type="protein sequence ID" value="KAJ3596627.1"/>
    <property type="molecule type" value="Genomic_DNA"/>
</dbReference>
<organism evidence="2 3">
    <name type="scientific">Muraenolepis orangiensis</name>
    <name type="common">Patagonian moray cod</name>
    <dbReference type="NCBI Taxonomy" id="630683"/>
    <lineage>
        <taxon>Eukaryota</taxon>
        <taxon>Metazoa</taxon>
        <taxon>Chordata</taxon>
        <taxon>Craniata</taxon>
        <taxon>Vertebrata</taxon>
        <taxon>Euteleostomi</taxon>
        <taxon>Actinopterygii</taxon>
        <taxon>Neopterygii</taxon>
        <taxon>Teleostei</taxon>
        <taxon>Neoteleostei</taxon>
        <taxon>Acanthomorphata</taxon>
        <taxon>Zeiogadaria</taxon>
        <taxon>Gadariae</taxon>
        <taxon>Gadiformes</taxon>
        <taxon>Muraenolepidoidei</taxon>
        <taxon>Muraenolepididae</taxon>
        <taxon>Muraenolepis</taxon>
    </lineage>
</organism>
<evidence type="ECO:0000313" key="2">
    <source>
        <dbReference type="EMBL" id="KAJ3596627.1"/>
    </source>
</evidence>
<feature type="region of interest" description="Disordered" evidence="1">
    <location>
        <begin position="103"/>
        <end position="122"/>
    </location>
</feature>
<dbReference type="AlphaFoldDB" id="A0A9Q0E1Z4"/>
<protein>
    <submittedName>
        <fullName evidence="2">Uncharacterized protein</fullName>
    </submittedName>
</protein>